<sequence>MSAVLPPIVVDVLTGFLGAGKTTYLRRLLDAGALADTAILVNEFADLPVDQRLVGATGSLTAVLAGGCLCCAIDGDLKEGLLGLIQQRADGTVPPFARILVETSGIADPAPVAGTILGDRQLQARLRFGGTVTVVDLLNVAETLATQEEALAQIIAADRIVLSKGDLVDDARRAEAVAAIGAINPLAPIVDAEPRPGERLNPWRTIGWTTPTAPRRAAFQAVAQAGDRHNGLGALVLTWPEPVDWAVFATWLSALLHRHGARILRVKGLMRIAGETERGPVVIQGVRHVVYAPEHLADADDVVGAEFVMIVRDLDPALIRRSFEAFMALGQRAGETQRGARAS</sequence>
<evidence type="ECO:0000256" key="4">
    <source>
        <dbReference type="ARBA" id="ARBA00034320"/>
    </source>
</evidence>
<keyword evidence="3" id="KW-0143">Chaperone</keyword>
<accession>A0ABU0H3R2</accession>
<dbReference type="InterPro" id="IPR051316">
    <property type="entry name" value="Zinc-reg_GTPase_activator"/>
</dbReference>
<feature type="domain" description="CobW C-terminal" evidence="7">
    <location>
        <begin position="232"/>
        <end position="327"/>
    </location>
</feature>
<dbReference type="Gene3D" id="3.30.1220.10">
    <property type="entry name" value="CobW-like, C-terminal domain"/>
    <property type="match status" value="1"/>
</dbReference>
<dbReference type="EMBL" id="JAUSVO010000002">
    <property type="protein sequence ID" value="MDQ0436940.1"/>
    <property type="molecule type" value="Genomic_DNA"/>
</dbReference>
<organism evidence="8 9">
    <name type="scientific">Kaistia dalseonensis</name>
    <dbReference type="NCBI Taxonomy" id="410840"/>
    <lineage>
        <taxon>Bacteria</taxon>
        <taxon>Pseudomonadati</taxon>
        <taxon>Pseudomonadota</taxon>
        <taxon>Alphaproteobacteria</taxon>
        <taxon>Hyphomicrobiales</taxon>
        <taxon>Kaistiaceae</taxon>
        <taxon>Kaistia</taxon>
    </lineage>
</organism>
<dbReference type="SUPFAM" id="SSF90002">
    <property type="entry name" value="Hypothetical protein YjiA, C-terminal domain"/>
    <property type="match status" value="1"/>
</dbReference>
<dbReference type="InterPro" id="IPR003495">
    <property type="entry name" value="CobW/HypB/UreG_nucleotide-bd"/>
</dbReference>
<dbReference type="InterPro" id="IPR027417">
    <property type="entry name" value="P-loop_NTPase"/>
</dbReference>
<evidence type="ECO:0000256" key="5">
    <source>
        <dbReference type="ARBA" id="ARBA00045658"/>
    </source>
</evidence>
<keyword evidence="9" id="KW-1185">Reference proteome</keyword>
<evidence type="ECO:0000256" key="3">
    <source>
        <dbReference type="ARBA" id="ARBA00023186"/>
    </source>
</evidence>
<dbReference type="Proteomes" id="UP001241603">
    <property type="component" value="Unassembled WGS sequence"/>
</dbReference>
<comment type="function">
    <text evidence="5">Zinc chaperone that directly transfers zinc cofactor to target proteins, thereby activating them. Zinc is transferred from the CXCC motif in the GTPase domain to the zinc binding site in target proteins in a process requiring GTP hydrolysis.</text>
</comment>
<evidence type="ECO:0000313" key="8">
    <source>
        <dbReference type="EMBL" id="MDQ0436940.1"/>
    </source>
</evidence>
<dbReference type="InterPro" id="IPR036627">
    <property type="entry name" value="CobW-likC_sf"/>
</dbReference>
<evidence type="ECO:0000313" key="9">
    <source>
        <dbReference type="Proteomes" id="UP001241603"/>
    </source>
</evidence>
<evidence type="ECO:0000256" key="2">
    <source>
        <dbReference type="ARBA" id="ARBA00022801"/>
    </source>
</evidence>
<dbReference type="Pfam" id="PF02492">
    <property type="entry name" value="cobW"/>
    <property type="match status" value="1"/>
</dbReference>
<comment type="caution">
    <text evidence="8">The sequence shown here is derived from an EMBL/GenBank/DDBJ whole genome shotgun (WGS) entry which is preliminary data.</text>
</comment>
<dbReference type="RefSeq" id="WP_266347879.1">
    <property type="nucleotide sequence ID" value="NZ_JAPKNG010000002.1"/>
</dbReference>
<gene>
    <name evidence="8" type="ORF">QO014_001325</name>
</gene>
<comment type="catalytic activity">
    <reaction evidence="6">
        <text>GTP + H2O = GDP + phosphate + H(+)</text>
        <dbReference type="Rhea" id="RHEA:19669"/>
        <dbReference type="ChEBI" id="CHEBI:15377"/>
        <dbReference type="ChEBI" id="CHEBI:15378"/>
        <dbReference type="ChEBI" id="CHEBI:37565"/>
        <dbReference type="ChEBI" id="CHEBI:43474"/>
        <dbReference type="ChEBI" id="CHEBI:58189"/>
    </reaction>
    <physiologicalReaction direction="left-to-right" evidence="6">
        <dbReference type="Rhea" id="RHEA:19670"/>
    </physiologicalReaction>
</comment>
<name>A0ABU0H3R2_9HYPH</name>
<evidence type="ECO:0000259" key="7">
    <source>
        <dbReference type="SMART" id="SM00833"/>
    </source>
</evidence>
<dbReference type="Gene3D" id="3.40.50.300">
    <property type="entry name" value="P-loop containing nucleotide triphosphate hydrolases"/>
    <property type="match status" value="1"/>
</dbReference>
<dbReference type="PANTHER" id="PTHR13748">
    <property type="entry name" value="COBW-RELATED"/>
    <property type="match status" value="1"/>
</dbReference>
<proteinExistence type="inferred from homology"/>
<protein>
    <submittedName>
        <fullName evidence="8">G3E family GTPase</fullName>
    </submittedName>
</protein>
<evidence type="ECO:0000256" key="6">
    <source>
        <dbReference type="ARBA" id="ARBA00049117"/>
    </source>
</evidence>
<keyword evidence="2" id="KW-0378">Hydrolase</keyword>
<dbReference type="Pfam" id="PF07683">
    <property type="entry name" value="CobW_C"/>
    <property type="match status" value="1"/>
</dbReference>
<dbReference type="SUPFAM" id="SSF52540">
    <property type="entry name" value="P-loop containing nucleoside triphosphate hydrolases"/>
    <property type="match status" value="1"/>
</dbReference>
<evidence type="ECO:0000256" key="1">
    <source>
        <dbReference type="ARBA" id="ARBA00022741"/>
    </source>
</evidence>
<dbReference type="InterPro" id="IPR011629">
    <property type="entry name" value="CobW-like_C"/>
</dbReference>
<dbReference type="SMART" id="SM00833">
    <property type="entry name" value="CobW_C"/>
    <property type="match status" value="1"/>
</dbReference>
<keyword evidence="1" id="KW-0547">Nucleotide-binding</keyword>
<dbReference type="PANTHER" id="PTHR13748:SF62">
    <property type="entry name" value="COBW DOMAIN-CONTAINING PROTEIN"/>
    <property type="match status" value="1"/>
</dbReference>
<comment type="similarity">
    <text evidence="4">Belongs to the SIMIBI class G3E GTPase family. ZNG1 subfamily.</text>
</comment>
<dbReference type="CDD" id="cd03112">
    <property type="entry name" value="CobW-like"/>
    <property type="match status" value="1"/>
</dbReference>
<reference evidence="8 9" key="1">
    <citation type="submission" date="2023-07" db="EMBL/GenBank/DDBJ databases">
        <title>Genomic Encyclopedia of Type Strains, Phase IV (KMG-IV): sequencing the most valuable type-strain genomes for metagenomic binning, comparative biology and taxonomic classification.</title>
        <authorList>
            <person name="Goeker M."/>
        </authorList>
    </citation>
    <scope>NUCLEOTIDE SEQUENCE [LARGE SCALE GENOMIC DNA]</scope>
    <source>
        <strain evidence="8 9">B6-8</strain>
    </source>
</reference>